<dbReference type="PROSITE" id="PS51257">
    <property type="entry name" value="PROKAR_LIPOPROTEIN"/>
    <property type="match status" value="1"/>
</dbReference>
<dbReference type="SUPFAM" id="SSF49464">
    <property type="entry name" value="Carboxypeptidase regulatory domain-like"/>
    <property type="match status" value="1"/>
</dbReference>
<name>A0A644WHP4_9ZZZZ</name>
<gene>
    <name evidence="2" type="ORF">SDC9_49557</name>
</gene>
<dbReference type="InterPro" id="IPR011044">
    <property type="entry name" value="Quino_amine_DH_bsu"/>
</dbReference>
<dbReference type="EMBL" id="VSSQ01000940">
    <property type="protein sequence ID" value="MPM03292.1"/>
    <property type="molecule type" value="Genomic_DNA"/>
</dbReference>
<evidence type="ECO:0000259" key="1">
    <source>
        <dbReference type="Pfam" id="PF19190"/>
    </source>
</evidence>
<accession>A0A644WHP4</accession>
<feature type="domain" description="BACON" evidence="1">
    <location>
        <begin position="114"/>
        <end position="194"/>
    </location>
</feature>
<dbReference type="Pfam" id="PF13620">
    <property type="entry name" value="CarboxypepD_reg"/>
    <property type="match status" value="1"/>
</dbReference>
<dbReference type="InterPro" id="IPR013783">
    <property type="entry name" value="Ig-like_fold"/>
</dbReference>
<reference evidence="2" key="1">
    <citation type="submission" date="2019-08" db="EMBL/GenBank/DDBJ databases">
        <authorList>
            <person name="Kucharzyk K."/>
            <person name="Murdoch R.W."/>
            <person name="Higgins S."/>
            <person name="Loffler F."/>
        </authorList>
    </citation>
    <scope>NUCLEOTIDE SEQUENCE</scope>
</reference>
<dbReference type="Pfam" id="PF19190">
    <property type="entry name" value="BACON_2"/>
    <property type="match status" value="1"/>
</dbReference>
<dbReference type="Gene3D" id="2.60.40.10">
    <property type="entry name" value="Immunoglobulins"/>
    <property type="match status" value="1"/>
</dbReference>
<sequence>MKRYLLIFIAFSTLMVSCKKEIEDPVEEIKKFGALRGVIQNEIGQPIEGALVEVENVSTLSNTSGEYSFSKLLAKEYSVSVSKEHYLTKVDKVTIIDNRTIELDLILSAGEPFLSISDSIIDINASKGSISISILSNADWSIKNSSSWLVCSVDRGNGNAILRIDYSANEEYSNRTDSIYFISGQIKRSLIINQSSRSYPIKLVKYEGLIGNREREIEDSVYLLFNKPVKIESIKSNWEGFISEIKYYQTDNNYGVMFSFPGAELGGNYPFTISVNDFDGGTFSENINIPFFKSKFDVNGYITDYLLINDEKEILISAFYPSRLIKYSIALDSVIQVYDLSKHIAPIKMSYNPYNSKIYIMGANPDTDYRGTIINRPDIYTFDLQTGQIIKAITIEPDEEDHPQYPAIFPSNIGFTKSGVGVVLLHSNGSSATRWKLIDCKNGDRIYKYPFYDSTIDKFTLFNTVHMNYDKTKLYLTQPNGSCDYGIFDASTQRISILRPTSTTRSYSLTPYRKSDRFYVRQLYDQFIIDLKGNLSQISYLDSRHAGNADFSYRENELNIVYICESHSFVNFPNGFYLIDYSTGKTLMSCDLIESLEKFSTTLDGELALAYKLNLGISSSFFVFETKYFHRTLK</sequence>
<dbReference type="AlphaFoldDB" id="A0A644WHP4"/>
<protein>
    <recommendedName>
        <fullName evidence="1">BACON domain-containing protein</fullName>
    </recommendedName>
</protein>
<dbReference type="SUPFAM" id="SSF50969">
    <property type="entry name" value="YVTN repeat-like/Quinoprotein amine dehydrogenase"/>
    <property type="match status" value="1"/>
</dbReference>
<dbReference type="Gene3D" id="2.60.40.1120">
    <property type="entry name" value="Carboxypeptidase-like, regulatory domain"/>
    <property type="match status" value="1"/>
</dbReference>
<dbReference type="CDD" id="cd14948">
    <property type="entry name" value="BACON"/>
    <property type="match status" value="1"/>
</dbReference>
<comment type="caution">
    <text evidence="2">The sequence shown here is derived from an EMBL/GenBank/DDBJ whole genome shotgun (WGS) entry which is preliminary data.</text>
</comment>
<organism evidence="2">
    <name type="scientific">bioreactor metagenome</name>
    <dbReference type="NCBI Taxonomy" id="1076179"/>
    <lineage>
        <taxon>unclassified sequences</taxon>
        <taxon>metagenomes</taxon>
        <taxon>ecological metagenomes</taxon>
    </lineage>
</organism>
<proteinExistence type="predicted"/>
<evidence type="ECO:0000313" key="2">
    <source>
        <dbReference type="EMBL" id="MPM03292.1"/>
    </source>
</evidence>
<dbReference type="InterPro" id="IPR024361">
    <property type="entry name" value="BACON"/>
</dbReference>
<dbReference type="InterPro" id="IPR008969">
    <property type="entry name" value="CarboxyPept-like_regulatory"/>
</dbReference>